<name>A0A0F9VZJ3_9ZZZZ</name>
<comment type="caution">
    <text evidence="2">The sequence shown here is derived from an EMBL/GenBank/DDBJ whole genome shotgun (WGS) entry which is preliminary data.</text>
</comment>
<proteinExistence type="predicted"/>
<dbReference type="InterPro" id="IPR025575">
    <property type="entry name" value="DpnD/PcfM_C"/>
</dbReference>
<dbReference type="AlphaFoldDB" id="A0A0F9VZJ3"/>
<gene>
    <name evidence="2" type="ORF">LCGC14_0422760</name>
</gene>
<reference evidence="2" key="1">
    <citation type="journal article" date="2015" name="Nature">
        <title>Complex archaea that bridge the gap between prokaryotes and eukaryotes.</title>
        <authorList>
            <person name="Spang A."/>
            <person name="Saw J.H."/>
            <person name="Jorgensen S.L."/>
            <person name="Zaremba-Niedzwiedzka K."/>
            <person name="Martijn J."/>
            <person name="Lind A.E."/>
            <person name="van Eijk R."/>
            <person name="Schleper C."/>
            <person name="Guy L."/>
            <person name="Ettema T.J."/>
        </authorList>
    </citation>
    <scope>NUCLEOTIDE SEQUENCE</scope>
</reference>
<organism evidence="2">
    <name type="scientific">marine sediment metagenome</name>
    <dbReference type="NCBI Taxonomy" id="412755"/>
    <lineage>
        <taxon>unclassified sequences</taxon>
        <taxon>metagenomes</taxon>
        <taxon>ecological metagenomes</taxon>
    </lineage>
</organism>
<protein>
    <recommendedName>
        <fullName evidence="1">DpnD/PcfM-like C-terminal domain-containing protein</fullName>
    </recommendedName>
</protein>
<accession>A0A0F9VZJ3</accession>
<evidence type="ECO:0000259" key="1">
    <source>
        <dbReference type="Pfam" id="PF14207"/>
    </source>
</evidence>
<dbReference type="Pfam" id="PF14207">
    <property type="entry name" value="DpnD-PcfM"/>
    <property type="match status" value="1"/>
</dbReference>
<dbReference type="EMBL" id="LAZR01000387">
    <property type="protein sequence ID" value="KKN71233.1"/>
    <property type="molecule type" value="Genomic_DNA"/>
</dbReference>
<evidence type="ECO:0000313" key="2">
    <source>
        <dbReference type="EMBL" id="KKN71233.1"/>
    </source>
</evidence>
<feature type="domain" description="DpnD/PcfM-like C-terminal" evidence="1">
    <location>
        <begin position="4"/>
        <end position="49"/>
    </location>
</feature>
<sequence>MDEYEVEIEETLSRIVTVEAENSDDAEDKVREDYGNGDIVLDSDDFQDVNFEIV</sequence>